<name>A0A1I1YG94_9BACI</name>
<keyword evidence="3" id="KW-1185">Reference proteome</keyword>
<dbReference type="EMBL" id="FOMR01000009">
    <property type="protein sequence ID" value="SFE18342.1"/>
    <property type="molecule type" value="Genomic_DNA"/>
</dbReference>
<dbReference type="SMART" id="SM00028">
    <property type="entry name" value="TPR"/>
    <property type="match status" value="2"/>
</dbReference>
<keyword evidence="1" id="KW-0802">TPR repeat</keyword>
<dbReference type="InterPro" id="IPR019734">
    <property type="entry name" value="TPR_rpt"/>
</dbReference>
<accession>A0A1I1YG94</accession>
<dbReference type="Proteomes" id="UP000199474">
    <property type="component" value="Unassembled WGS sequence"/>
</dbReference>
<dbReference type="Pfam" id="PF18768">
    <property type="entry name" value="RNPP_C"/>
    <property type="match status" value="1"/>
</dbReference>
<dbReference type="RefSeq" id="WP_090086224.1">
    <property type="nucleotide sequence ID" value="NZ_FOMR01000009.1"/>
</dbReference>
<dbReference type="InterPro" id="IPR041315">
    <property type="entry name" value="PlcR_TPR"/>
</dbReference>
<evidence type="ECO:0000313" key="3">
    <source>
        <dbReference type="Proteomes" id="UP000199474"/>
    </source>
</evidence>
<proteinExistence type="predicted"/>
<evidence type="ECO:0000313" key="2">
    <source>
        <dbReference type="EMBL" id="SFE18342.1"/>
    </source>
</evidence>
<dbReference type="STRING" id="640948.SAMN05216238_109151"/>
<dbReference type="AlphaFoldDB" id="A0A1I1YG94"/>
<sequence>MNAADIPHDMRFKFGPNLREVPMNKMDMLYGMMYLQKQLNDESLEEAEKGKLHGMLGTYLRIVGELNESKRQLNQAIDIFRSLDRKQSVFINQMRLANTYQWHNDFDTSNRMFAELIETAENDGDYSEFKDFVYQHQGKNLFDQEKYEEALHYFRKALELQQGNRNKELIESTETAIETCEKKLNK</sequence>
<dbReference type="Gene3D" id="1.25.40.10">
    <property type="entry name" value="Tetratricopeptide repeat domain"/>
    <property type="match status" value="1"/>
</dbReference>
<dbReference type="InterPro" id="IPR011990">
    <property type="entry name" value="TPR-like_helical_dom_sf"/>
</dbReference>
<dbReference type="SUPFAM" id="SSF48452">
    <property type="entry name" value="TPR-like"/>
    <property type="match status" value="1"/>
</dbReference>
<protein>
    <submittedName>
        <fullName evidence="2">Tetratricopeptide repeat-containing protein</fullName>
    </submittedName>
</protein>
<dbReference type="OrthoDB" id="1652507at2"/>
<evidence type="ECO:0000256" key="1">
    <source>
        <dbReference type="PROSITE-ProRule" id="PRU00339"/>
    </source>
</evidence>
<reference evidence="3" key="1">
    <citation type="submission" date="2016-10" db="EMBL/GenBank/DDBJ databases">
        <authorList>
            <person name="Varghese N."/>
            <person name="Submissions S."/>
        </authorList>
    </citation>
    <scope>NUCLEOTIDE SEQUENCE [LARGE SCALE GENOMIC DNA]</scope>
    <source>
        <strain evidence="3">DSM 22530</strain>
    </source>
</reference>
<gene>
    <name evidence="2" type="ORF">SAMN05216238_109151</name>
</gene>
<feature type="repeat" description="TPR" evidence="1">
    <location>
        <begin position="131"/>
        <end position="164"/>
    </location>
</feature>
<dbReference type="PROSITE" id="PS50005">
    <property type="entry name" value="TPR"/>
    <property type="match status" value="1"/>
</dbReference>
<organism evidence="2 3">
    <name type="scientific">Lentibacillus persicus</name>
    <dbReference type="NCBI Taxonomy" id="640948"/>
    <lineage>
        <taxon>Bacteria</taxon>
        <taxon>Bacillati</taxon>
        <taxon>Bacillota</taxon>
        <taxon>Bacilli</taxon>
        <taxon>Bacillales</taxon>
        <taxon>Bacillaceae</taxon>
        <taxon>Lentibacillus</taxon>
    </lineage>
</organism>